<proteinExistence type="predicted"/>
<name>E2XH66_SHIDY</name>
<dbReference type="KEGG" id="sdz:Asd1617_02081"/>
<dbReference type="AlphaFoldDB" id="E2XH66"/>
<dbReference type="EMBL" id="CP006736">
    <property type="protein sequence ID" value="AHA64908.1"/>
    <property type="molecule type" value="Genomic_DNA"/>
</dbReference>
<sequence length="81" mass="9011">MAVTAAKSVMAFRVLTMAVDLCRLTTRTMNVNAGHERTSKARIIHQIQLIRGITNSRSASSVIRIISTQINGFILLCVIYY</sequence>
<gene>
    <name evidence="1" type="ORF">Asd1617_02081</name>
</gene>
<reference evidence="1 2" key="1">
    <citation type="submission" date="2013-09" db="EMBL/GenBank/DDBJ databases">
        <title>Comparative genomics of Sd1617 to representative strains in evaluating its pathogenesis.</title>
        <authorList>
            <person name="Aksomboon Vongsawan A."/>
            <person name="Kapatral V."/>
            <person name="Vaisvil B."/>
            <person name="Serichantalergs O."/>
            <person name="Hale T.L."/>
            <person name="Mason C.J."/>
        </authorList>
    </citation>
    <scope>NUCLEOTIDE SEQUENCE [LARGE SCALE GENOMIC DNA]</scope>
    <source>
        <strain evidence="1 2">1617</strain>
    </source>
</reference>
<evidence type="ECO:0000313" key="1">
    <source>
        <dbReference type="EMBL" id="AHA64908.1"/>
    </source>
</evidence>
<protein>
    <submittedName>
        <fullName evidence="1">Transposase</fullName>
    </submittedName>
</protein>
<accession>E2XH66</accession>
<dbReference type="Proteomes" id="UP000031647">
    <property type="component" value="Chromosome"/>
</dbReference>
<organism evidence="1 2">
    <name type="scientific">Shigella dysenteriae 1617</name>
    <dbReference type="NCBI Taxonomy" id="754093"/>
    <lineage>
        <taxon>Bacteria</taxon>
        <taxon>Pseudomonadati</taxon>
        <taxon>Pseudomonadota</taxon>
        <taxon>Gammaproteobacteria</taxon>
        <taxon>Enterobacterales</taxon>
        <taxon>Enterobacteriaceae</taxon>
        <taxon>Shigella</taxon>
    </lineage>
</organism>
<evidence type="ECO:0000313" key="2">
    <source>
        <dbReference type="Proteomes" id="UP000031647"/>
    </source>
</evidence>
<dbReference type="HOGENOM" id="CLU_162059_1_1_6"/>